<dbReference type="InterPro" id="IPR036631">
    <property type="entry name" value="MGMT_N_sf"/>
</dbReference>
<dbReference type="AlphaFoldDB" id="A0A5M6I7E1"/>
<keyword evidence="8" id="KW-0010">Activator</keyword>
<comment type="caution">
    <text evidence="15">The sequence shown here is derived from an EMBL/GenBank/DDBJ whole genome shotgun (WGS) entry which is preliminary data.</text>
</comment>
<dbReference type="InterPro" id="IPR014048">
    <property type="entry name" value="MethylDNA_cys_MeTrfase_DNA-bd"/>
</dbReference>
<keyword evidence="7" id="KW-0805">Transcription regulation</keyword>
<dbReference type="InterPro" id="IPR001497">
    <property type="entry name" value="MethylDNA_cys_MeTrfase_AS"/>
</dbReference>
<dbReference type="InterPro" id="IPR036217">
    <property type="entry name" value="MethylDNA_cys_MeTrfase_DNAb"/>
</dbReference>
<evidence type="ECO:0000256" key="9">
    <source>
        <dbReference type="ARBA" id="ARBA00023163"/>
    </source>
</evidence>
<dbReference type="CDD" id="cd06445">
    <property type="entry name" value="ATase"/>
    <property type="match status" value="1"/>
</dbReference>
<dbReference type="PROSITE" id="PS00374">
    <property type="entry name" value="MGMT"/>
    <property type="match status" value="1"/>
</dbReference>
<dbReference type="GO" id="GO:0006281">
    <property type="term" value="P:DNA repair"/>
    <property type="evidence" value="ECO:0007669"/>
    <property type="project" value="UniProtKB-KW"/>
</dbReference>
<evidence type="ECO:0000256" key="8">
    <source>
        <dbReference type="ARBA" id="ARBA00023159"/>
    </source>
</evidence>
<keyword evidence="16" id="KW-1185">Reference proteome</keyword>
<comment type="cofactor">
    <cofactor evidence="13">
        <name>Zn(2+)</name>
        <dbReference type="ChEBI" id="CHEBI:29105"/>
    </cofactor>
    <text evidence="13">Binds 1 zinc ion per subunit.</text>
</comment>
<dbReference type="GO" id="GO:0003700">
    <property type="term" value="F:DNA-binding transcription factor activity"/>
    <property type="evidence" value="ECO:0007669"/>
    <property type="project" value="InterPro"/>
</dbReference>
<keyword evidence="10" id="KW-0234">DNA repair</keyword>
<dbReference type="PROSITE" id="PS01124">
    <property type="entry name" value="HTH_ARAC_FAMILY_2"/>
    <property type="match status" value="1"/>
</dbReference>
<dbReference type="GO" id="GO:0032259">
    <property type="term" value="P:methylation"/>
    <property type="evidence" value="ECO:0007669"/>
    <property type="project" value="UniProtKB-KW"/>
</dbReference>
<dbReference type="SUPFAM" id="SSF57884">
    <property type="entry name" value="Ada DNA repair protein, N-terminal domain (N-Ada 10)"/>
    <property type="match status" value="1"/>
</dbReference>
<dbReference type="OrthoDB" id="9802228at2"/>
<reference evidence="15 16" key="1">
    <citation type="submission" date="2019-09" db="EMBL/GenBank/DDBJ databases">
        <title>Genome sequence of Roseospira marina, one of the more divergent members of the non-sulfur purple photosynthetic bacterial family, the Rhodospirillaceae.</title>
        <authorList>
            <person name="Meyer T."/>
            <person name="Kyndt J."/>
        </authorList>
    </citation>
    <scope>NUCLEOTIDE SEQUENCE [LARGE SCALE GENOMIC DNA]</scope>
    <source>
        <strain evidence="15 16">DSM 15113</strain>
    </source>
</reference>
<dbReference type="GO" id="GO:0008270">
    <property type="term" value="F:zinc ion binding"/>
    <property type="evidence" value="ECO:0007669"/>
    <property type="project" value="InterPro"/>
</dbReference>
<comment type="catalytic activity">
    <reaction evidence="11">
        <text>a 6-O-methyl-2'-deoxyguanosine in DNA + L-cysteinyl-[protein] = S-methyl-L-cysteinyl-[protein] + a 2'-deoxyguanosine in DNA</text>
        <dbReference type="Rhea" id="RHEA:24000"/>
        <dbReference type="Rhea" id="RHEA-COMP:10131"/>
        <dbReference type="Rhea" id="RHEA-COMP:10132"/>
        <dbReference type="Rhea" id="RHEA-COMP:11367"/>
        <dbReference type="Rhea" id="RHEA-COMP:11368"/>
        <dbReference type="ChEBI" id="CHEBI:29950"/>
        <dbReference type="ChEBI" id="CHEBI:82612"/>
        <dbReference type="ChEBI" id="CHEBI:85445"/>
        <dbReference type="ChEBI" id="CHEBI:85448"/>
        <dbReference type="EC" id="2.1.1.63"/>
    </reaction>
</comment>
<keyword evidence="4 15" id="KW-0489">Methyltransferase</keyword>
<dbReference type="NCBIfam" id="NF011964">
    <property type="entry name" value="PRK15435.1"/>
    <property type="match status" value="1"/>
</dbReference>
<dbReference type="PANTHER" id="PTHR10815">
    <property type="entry name" value="METHYLATED-DNA--PROTEIN-CYSTEINE METHYLTRANSFERASE"/>
    <property type="match status" value="1"/>
</dbReference>
<keyword evidence="15" id="KW-0238">DNA-binding</keyword>
<name>A0A5M6I7E1_9PROT</name>
<feature type="domain" description="HTH araC/xylS-type" evidence="14">
    <location>
        <begin position="89"/>
        <end position="185"/>
    </location>
</feature>
<dbReference type="GO" id="GO:0043565">
    <property type="term" value="F:sequence-specific DNA binding"/>
    <property type="evidence" value="ECO:0007669"/>
    <property type="project" value="InterPro"/>
</dbReference>
<feature type="active site" description="Nucleophile; methyl group acceptor from methylphosphotriester" evidence="12">
    <location>
        <position position="39"/>
    </location>
</feature>
<dbReference type="Pfam" id="PF02805">
    <property type="entry name" value="Ada_Zn_binding"/>
    <property type="match status" value="1"/>
</dbReference>
<dbReference type="Proteomes" id="UP000324065">
    <property type="component" value="Unassembled WGS sequence"/>
</dbReference>
<evidence type="ECO:0000313" key="15">
    <source>
        <dbReference type="EMBL" id="KAA5604181.1"/>
    </source>
</evidence>
<comment type="catalytic activity">
    <reaction evidence="1">
        <text>a 4-O-methyl-thymidine in DNA + L-cysteinyl-[protein] = a thymidine in DNA + S-methyl-L-cysteinyl-[protein]</text>
        <dbReference type="Rhea" id="RHEA:53428"/>
        <dbReference type="Rhea" id="RHEA-COMP:10131"/>
        <dbReference type="Rhea" id="RHEA-COMP:10132"/>
        <dbReference type="Rhea" id="RHEA-COMP:13555"/>
        <dbReference type="Rhea" id="RHEA-COMP:13556"/>
        <dbReference type="ChEBI" id="CHEBI:29950"/>
        <dbReference type="ChEBI" id="CHEBI:82612"/>
        <dbReference type="ChEBI" id="CHEBI:137386"/>
        <dbReference type="ChEBI" id="CHEBI:137387"/>
        <dbReference type="EC" id="2.1.1.63"/>
    </reaction>
</comment>
<evidence type="ECO:0000256" key="13">
    <source>
        <dbReference type="PIRSR" id="PIRSR000409-3"/>
    </source>
</evidence>
<feature type="binding site" evidence="13">
    <location>
        <position position="39"/>
    </location>
    <ligand>
        <name>Zn(2+)</name>
        <dbReference type="ChEBI" id="CHEBI:29105"/>
    </ligand>
</feature>
<dbReference type="EMBL" id="VWPJ01000021">
    <property type="protein sequence ID" value="KAA5604181.1"/>
    <property type="molecule type" value="Genomic_DNA"/>
</dbReference>
<dbReference type="FunFam" id="1.10.10.10:FF:000214">
    <property type="entry name" value="Methylated-DNA--protein-cysteine methyltransferase"/>
    <property type="match status" value="1"/>
</dbReference>
<proteinExistence type="inferred from homology"/>
<evidence type="ECO:0000256" key="7">
    <source>
        <dbReference type="ARBA" id="ARBA00023015"/>
    </source>
</evidence>
<gene>
    <name evidence="15" type="primary">ada</name>
    <name evidence="15" type="ORF">F1188_17075</name>
</gene>
<dbReference type="Gene3D" id="1.10.10.60">
    <property type="entry name" value="Homeodomain-like"/>
    <property type="match status" value="1"/>
</dbReference>
<dbReference type="Gene3D" id="3.30.160.70">
    <property type="entry name" value="Methylated DNA-protein cysteine methyltransferase domain"/>
    <property type="match status" value="1"/>
</dbReference>
<feature type="binding site" evidence="13">
    <location>
        <position position="73"/>
    </location>
    <ligand>
        <name>Zn(2+)</name>
        <dbReference type="ChEBI" id="CHEBI:29105"/>
    </ligand>
</feature>
<dbReference type="PANTHER" id="PTHR10815:SF5">
    <property type="entry name" value="METHYLATED-DNA--PROTEIN-CYSTEINE METHYLTRANSFERASE"/>
    <property type="match status" value="1"/>
</dbReference>
<dbReference type="InterPro" id="IPR035451">
    <property type="entry name" value="Ada-like_dom_sf"/>
</dbReference>
<protein>
    <recommendedName>
        <fullName evidence="3">methylated-DNA--[protein]-cysteine S-methyltransferase</fullName>
        <ecNumber evidence="3">2.1.1.63</ecNumber>
    </recommendedName>
</protein>
<dbReference type="InterPro" id="IPR009057">
    <property type="entry name" value="Homeodomain-like_sf"/>
</dbReference>
<dbReference type="EC" id="2.1.1.63" evidence="3"/>
<keyword evidence="5 15" id="KW-0808">Transferase</keyword>
<dbReference type="InterPro" id="IPR016221">
    <property type="entry name" value="Bifunct_regulatory_prot_Ada"/>
</dbReference>
<evidence type="ECO:0000256" key="5">
    <source>
        <dbReference type="ARBA" id="ARBA00022679"/>
    </source>
</evidence>
<dbReference type="SUPFAM" id="SSF53155">
    <property type="entry name" value="Methylated DNA-protein cysteine methyltransferase domain"/>
    <property type="match status" value="1"/>
</dbReference>
<sequence>MTAGTGEGRDARRWRAVADRQPIADEPFVYAVATTGIYCRPGCPSRTPNRENVVYFATPAAAEAAGYRPCRRCWPQGADPDDSQTVAVARACRRLETDEAEPALADLAADAGLSAAQFRAVFKDRTGLTPKGYARAVRGHRMRAALEEGATVTEATYAAGYSGSARAHADAPGVLGMTASAYRKGGAGEVIDHATADSALGRVLVAATARGLCGIALGDDDGALLATLWARFPKATLRADGPAAQAVLPVVLRVVADPRQNVAALPEVPLDLRGTAFQLRVWEELRRIPPGETRTYTEVAAAIGQPSATRAVANACGANPVAPVVPCHRVVRSDGGLGGYRWGLERKKALLREEEA</sequence>
<dbReference type="InterPro" id="IPR004026">
    <property type="entry name" value="Ada_DNA_repair_Zn-bd"/>
</dbReference>
<dbReference type="RefSeq" id="WP_150063658.1">
    <property type="nucleotide sequence ID" value="NZ_JACHII010000020.1"/>
</dbReference>
<evidence type="ECO:0000256" key="12">
    <source>
        <dbReference type="PIRSR" id="PIRSR000409-1"/>
    </source>
</evidence>
<keyword evidence="9" id="KW-0804">Transcription</keyword>
<evidence type="ECO:0000256" key="1">
    <source>
        <dbReference type="ARBA" id="ARBA00001286"/>
    </source>
</evidence>
<evidence type="ECO:0000256" key="10">
    <source>
        <dbReference type="ARBA" id="ARBA00023204"/>
    </source>
</evidence>
<keyword evidence="6" id="KW-0227">DNA damage</keyword>
<accession>A0A5M6I7E1</accession>
<evidence type="ECO:0000256" key="3">
    <source>
        <dbReference type="ARBA" id="ARBA00011918"/>
    </source>
</evidence>
<dbReference type="InterPro" id="IPR018060">
    <property type="entry name" value="HTH_AraC"/>
</dbReference>
<comment type="similarity">
    <text evidence="2">Belongs to the MGMT family.</text>
</comment>
<dbReference type="InterPro" id="IPR036388">
    <property type="entry name" value="WH-like_DNA-bd_sf"/>
</dbReference>
<dbReference type="Pfam" id="PF12833">
    <property type="entry name" value="HTH_18"/>
    <property type="match status" value="1"/>
</dbReference>
<dbReference type="Pfam" id="PF01035">
    <property type="entry name" value="DNA_binding_1"/>
    <property type="match status" value="1"/>
</dbReference>
<organism evidence="15 16">
    <name type="scientific">Roseospira marina</name>
    <dbReference type="NCBI Taxonomy" id="140057"/>
    <lineage>
        <taxon>Bacteria</taxon>
        <taxon>Pseudomonadati</taxon>
        <taxon>Pseudomonadota</taxon>
        <taxon>Alphaproteobacteria</taxon>
        <taxon>Rhodospirillales</taxon>
        <taxon>Rhodospirillaceae</taxon>
        <taxon>Roseospira</taxon>
    </lineage>
</organism>
<dbReference type="SUPFAM" id="SSF46689">
    <property type="entry name" value="Homeodomain-like"/>
    <property type="match status" value="1"/>
</dbReference>
<evidence type="ECO:0000256" key="2">
    <source>
        <dbReference type="ARBA" id="ARBA00008711"/>
    </source>
</evidence>
<feature type="active site" description="Nucleophile; methyl group acceptor from either O6-methylguanine or O4-methylthymine" evidence="12">
    <location>
        <position position="327"/>
    </location>
</feature>
<dbReference type="SUPFAM" id="SSF46767">
    <property type="entry name" value="Methylated DNA-protein cysteine methyltransferase, C-terminal domain"/>
    <property type="match status" value="1"/>
</dbReference>
<feature type="binding site" evidence="13">
    <location>
        <position position="43"/>
    </location>
    <ligand>
        <name>Zn(2+)</name>
        <dbReference type="ChEBI" id="CHEBI:29105"/>
    </ligand>
</feature>
<evidence type="ECO:0000256" key="4">
    <source>
        <dbReference type="ARBA" id="ARBA00022603"/>
    </source>
</evidence>
<feature type="binding site" evidence="13">
    <location>
        <position position="70"/>
    </location>
    <ligand>
        <name>Zn(2+)</name>
        <dbReference type="ChEBI" id="CHEBI:29105"/>
    </ligand>
</feature>
<evidence type="ECO:0000256" key="6">
    <source>
        <dbReference type="ARBA" id="ARBA00022763"/>
    </source>
</evidence>
<evidence type="ECO:0000313" key="16">
    <source>
        <dbReference type="Proteomes" id="UP000324065"/>
    </source>
</evidence>
<dbReference type="Gene3D" id="3.40.10.10">
    <property type="entry name" value="DNA Methylphosphotriester Repair Domain"/>
    <property type="match status" value="1"/>
</dbReference>
<dbReference type="NCBIfam" id="TIGR00589">
    <property type="entry name" value="ogt"/>
    <property type="match status" value="1"/>
</dbReference>
<keyword evidence="13" id="KW-0862">Zinc</keyword>
<dbReference type="GO" id="GO:0003908">
    <property type="term" value="F:methylated-DNA-[protein]-cysteine S-methyltransferase activity"/>
    <property type="evidence" value="ECO:0007669"/>
    <property type="project" value="UniProtKB-EC"/>
</dbReference>
<dbReference type="SMART" id="SM00342">
    <property type="entry name" value="HTH_ARAC"/>
    <property type="match status" value="1"/>
</dbReference>
<evidence type="ECO:0000256" key="11">
    <source>
        <dbReference type="ARBA" id="ARBA00049348"/>
    </source>
</evidence>
<keyword evidence="13" id="KW-0479">Metal-binding</keyword>
<dbReference type="PIRSF" id="PIRSF000409">
    <property type="entry name" value="Ada"/>
    <property type="match status" value="1"/>
</dbReference>
<evidence type="ECO:0000259" key="14">
    <source>
        <dbReference type="PROSITE" id="PS01124"/>
    </source>
</evidence>
<dbReference type="Gene3D" id="1.10.10.10">
    <property type="entry name" value="Winged helix-like DNA-binding domain superfamily/Winged helix DNA-binding domain"/>
    <property type="match status" value="1"/>
</dbReference>